<reference evidence="1 2" key="1">
    <citation type="submission" date="2021-11" db="EMBL/GenBank/DDBJ databases">
        <title>Aliifidinibius sp. nov., a new bacterium isolated from saline soil.</title>
        <authorList>
            <person name="Galisteo C."/>
            <person name="De La Haba R."/>
            <person name="Sanchez-Porro C."/>
            <person name="Ventosa A."/>
        </authorList>
    </citation>
    <scope>NUCLEOTIDE SEQUENCE [LARGE SCALE GENOMIC DNA]</scope>
    <source>
        <strain evidence="1 2">KACC 190600</strain>
    </source>
</reference>
<dbReference type="EMBL" id="JAJNDC010000002">
    <property type="protein sequence ID" value="MCW9712815.1"/>
    <property type="molecule type" value="Genomic_DNA"/>
</dbReference>
<evidence type="ECO:0000313" key="2">
    <source>
        <dbReference type="Proteomes" id="UP001207337"/>
    </source>
</evidence>
<protein>
    <submittedName>
        <fullName evidence="1">Uncharacterized protein</fullName>
    </submittedName>
</protein>
<proteinExistence type="predicted"/>
<sequence length="131" mass="15164">MMHEAMHAEMRRYLLDNADTSTLPNFPGSITEDWENYVATRNQETDEANQSNAEHQAMGYEEYITLIAEATSDFDNGRMPFSYYQGLAWVGIYDKDNEGWKNASEAYKAKIRKGYNNAKEELRSRNNDICN</sequence>
<dbReference type="Proteomes" id="UP001207337">
    <property type="component" value="Unassembled WGS sequence"/>
</dbReference>
<dbReference type="RefSeq" id="WP_265789077.1">
    <property type="nucleotide sequence ID" value="NZ_BAABRS010000002.1"/>
</dbReference>
<comment type="caution">
    <text evidence="1">The sequence shown here is derived from an EMBL/GenBank/DDBJ whole genome shotgun (WGS) entry which is preliminary data.</text>
</comment>
<gene>
    <name evidence="1" type="ORF">LQ318_07850</name>
</gene>
<keyword evidence="2" id="KW-1185">Reference proteome</keyword>
<accession>A0ABT3PY81</accession>
<name>A0ABT3PY81_9BACT</name>
<organism evidence="1 2">
    <name type="scientific">Fodinibius salicampi</name>
    <dbReference type="NCBI Taxonomy" id="1920655"/>
    <lineage>
        <taxon>Bacteria</taxon>
        <taxon>Pseudomonadati</taxon>
        <taxon>Balneolota</taxon>
        <taxon>Balneolia</taxon>
        <taxon>Balneolales</taxon>
        <taxon>Balneolaceae</taxon>
        <taxon>Fodinibius</taxon>
    </lineage>
</organism>
<evidence type="ECO:0000313" key="1">
    <source>
        <dbReference type="EMBL" id="MCW9712815.1"/>
    </source>
</evidence>